<protein>
    <submittedName>
        <fullName evidence="1">Uncharacterized protein</fullName>
    </submittedName>
</protein>
<proteinExistence type="predicted"/>
<name>U1QNH3_9ACTO</name>
<reference evidence="1 2" key="1">
    <citation type="submission" date="2013-06" db="EMBL/GenBank/DDBJ databases">
        <authorList>
            <person name="Weinstock G."/>
            <person name="Sodergren E."/>
            <person name="Lobos E.A."/>
            <person name="Fulton L."/>
            <person name="Fulton R."/>
            <person name="Courtney L."/>
            <person name="Fronick C."/>
            <person name="O'Laughlin M."/>
            <person name="Godfrey J."/>
            <person name="Wilson R.M."/>
            <person name="Miner T."/>
            <person name="Farmer C."/>
            <person name="Delehaunty K."/>
            <person name="Cordes M."/>
            <person name="Minx P."/>
            <person name="Tomlinson C."/>
            <person name="Chen J."/>
            <person name="Wollam A."/>
            <person name="Pepin K.H."/>
            <person name="Bhonagiri V."/>
            <person name="Zhang X."/>
            <person name="Warren W."/>
            <person name="Mitreva M."/>
            <person name="Mardis E.R."/>
            <person name="Wilson R.K."/>
        </authorList>
    </citation>
    <scope>NUCLEOTIDE SEQUENCE [LARGE SCALE GENOMIC DNA]</scope>
    <source>
        <strain evidence="1 2">F0510</strain>
    </source>
</reference>
<dbReference type="HOGENOM" id="CLU_3283570_0_0_11"/>
<evidence type="ECO:0000313" key="2">
    <source>
        <dbReference type="Proteomes" id="UP000016498"/>
    </source>
</evidence>
<dbReference type="Proteomes" id="UP000016498">
    <property type="component" value="Unassembled WGS sequence"/>
</dbReference>
<accession>U1QNH3</accession>
<comment type="caution">
    <text evidence="1">The sequence shown here is derived from an EMBL/GenBank/DDBJ whole genome shotgun (WGS) entry which is preliminary data.</text>
</comment>
<evidence type="ECO:0000313" key="1">
    <source>
        <dbReference type="EMBL" id="ERH23631.1"/>
    </source>
</evidence>
<organism evidence="1 2">
    <name type="scientific">Actinomyces johnsonii F0510</name>
    <dbReference type="NCBI Taxonomy" id="1227262"/>
    <lineage>
        <taxon>Bacteria</taxon>
        <taxon>Bacillati</taxon>
        <taxon>Actinomycetota</taxon>
        <taxon>Actinomycetes</taxon>
        <taxon>Actinomycetales</taxon>
        <taxon>Actinomycetaceae</taxon>
        <taxon>Actinomyces</taxon>
    </lineage>
</organism>
<gene>
    <name evidence="1" type="ORF">HMPREF1549_00101</name>
</gene>
<dbReference type="EMBL" id="AWSD01000009">
    <property type="protein sequence ID" value="ERH23631.1"/>
    <property type="molecule type" value="Genomic_DNA"/>
</dbReference>
<sequence length="40" mass="4200">MWVSARNILADAPVGPGAKGTDVVPSSRTRLPVPIRIEGD</sequence>
<dbReference type="AlphaFoldDB" id="U1QNH3"/>